<feature type="transmembrane region" description="Helical" evidence="1">
    <location>
        <begin position="213"/>
        <end position="233"/>
    </location>
</feature>
<organism evidence="2 3">
    <name type="scientific">Candidatus Staskawiczbacteria bacterium RIFCSPLOWO2_01_FULL_38_12b</name>
    <dbReference type="NCBI Taxonomy" id="1802214"/>
    <lineage>
        <taxon>Bacteria</taxon>
        <taxon>Candidatus Staskawicziibacteriota</taxon>
    </lineage>
</organism>
<dbReference type="Proteomes" id="UP000176774">
    <property type="component" value="Unassembled WGS sequence"/>
</dbReference>
<evidence type="ECO:0000256" key="1">
    <source>
        <dbReference type="SAM" id="Phobius"/>
    </source>
</evidence>
<sequence length="236" mass="26582">MLDLNQVMQYLIYLGILIGLALNLYVVKKIGKGIMNIVFISFGMSLFLVGLSSLFVSIYELQLEDISLHIFWHGIIYMAFISLIWGGYRIKKNMESPNPEGFNSKDILLLGAMLLFTLNLFIIAPILNNALYAMLTGSIIETIGLHHLVAFILGFVGAGYLFYIKGGPQAGKSMTFMGIYLFLLGSQHLWEILTETFHLFLISGDTIELVEKFIILPAIIFFILAQLSIVKFIRNK</sequence>
<feature type="transmembrane region" description="Helical" evidence="1">
    <location>
        <begin position="108"/>
        <end position="127"/>
    </location>
</feature>
<feature type="transmembrane region" description="Helical" evidence="1">
    <location>
        <begin position="139"/>
        <end position="163"/>
    </location>
</feature>
<feature type="transmembrane region" description="Helical" evidence="1">
    <location>
        <begin position="175"/>
        <end position="193"/>
    </location>
</feature>
<dbReference type="EMBL" id="MHPA01000009">
    <property type="protein sequence ID" value="OGZ73701.1"/>
    <property type="molecule type" value="Genomic_DNA"/>
</dbReference>
<accession>A0A1G2IGN2</accession>
<proteinExistence type="predicted"/>
<feature type="transmembrane region" description="Helical" evidence="1">
    <location>
        <begin position="70"/>
        <end position="88"/>
    </location>
</feature>
<evidence type="ECO:0000313" key="3">
    <source>
        <dbReference type="Proteomes" id="UP000176774"/>
    </source>
</evidence>
<keyword evidence="1" id="KW-0812">Transmembrane</keyword>
<feature type="transmembrane region" description="Helical" evidence="1">
    <location>
        <begin position="6"/>
        <end position="27"/>
    </location>
</feature>
<feature type="transmembrane region" description="Helical" evidence="1">
    <location>
        <begin position="34"/>
        <end position="58"/>
    </location>
</feature>
<reference evidence="2 3" key="1">
    <citation type="journal article" date="2016" name="Nat. Commun.">
        <title>Thousands of microbial genomes shed light on interconnected biogeochemical processes in an aquifer system.</title>
        <authorList>
            <person name="Anantharaman K."/>
            <person name="Brown C.T."/>
            <person name="Hug L.A."/>
            <person name="Sharon I."/>
            <person name="Castelle C.J."/>
            <person name="Probst A.J."/>
            <person name="Thomas B.C."/>
            <person name="Singh A."/>
            <person name="Wilkins M.J."/>
            <person name="Karaoz U."/>
            <person name="Brodie E.L."/>
            <person name="Williams K.H."/>
            <person name="Hubbard S.S."/>
            <person name="Banfield J.F."/>
        </authorList>
    </citation>
    <scope>NUCLEOTIDE SEQUENCE [LARGE SCALE GENOMIC DNA]</scope>
</reference>
<comment type="caution">
    <text evidence="2">The sequence shown here is derived from an EMBL/GenBank/DDBJ whole genome shotgun (WGS) entry which is preliminary data.</text>
</comment>
<evidence type="ECO:0000313" key="2">
    <source>
        <dbReference type="EMBL" id="OGZ73701.1"/>
    </source>
</evidence>
<keyword evidence="1" id="KW-1133">Transmembrane helix</keyword>
<dbReference type="AlphaFoldDB" id="A0A1G2IGN2"/>
<protein>
    <submittedName>
        <fullName evidence="2">Uncharacterized protein</fullName>
    </submittedName>
</protein>
<keyword evidence="1" id="KW-0472">Membrane</keyword>
<gene>
    <name evidence="2" type="ORF">A2908_03685</name>
</gene>
<name>A0A1G2IGN2_9BACT</name>